<gene>
    <name evidence="5" type="primary">nadS</name>
    <name evidence="5" type="ORF">QL112_002995</name>
</gene>
<dbReference type="Proteomes" id="UP001300348">
    <property type="component" value="Chromosome"/>
</dbReference>
<dbReference type="InterPro" id="IPR052359">
    <property type="entry name" value="HTH-type_reg/antitoxin"/>
</dbReference>
<keyword evidence="1" id="KW-0805">Transcription regulation</keyword>
<dbReference type="GeneID" id="88854490"/>
<keyword evidence="6" id="KW-1185">Reference proteome</keyword>
<evidence type="ECO:0000256" key="1">
    <source>
        <dbReference type="ARBA" id="ARBA00023015"/>
    </source>
</evidence>
<name>A0ABY9XJG3_9GAMM</name>
<evidence type="ECO:0000259" key="4">
    <source>
        <dbReference type="PROSITE" id="PS50943"/>
    </source>
</evidence>
<dbReference type="Gene3D" id="1.10.260.40">
    <property type="entry name" value="lambda repressor-like DNA-binding domains"/>
    <property type="match status" value="1"/>
</dbReference>
<dbReference type="InterPro" id="IPR047761">
    <property type="entry name" value="NadS-like"/>
</dbReference>
<dbReference type="InterPro" id="IPR010982">
    <property type="entry name" value="Lambda_DNA-bd_dom_sf"/>
</dbReference>
<feature type="domain" description="HTH cro/C1-type" evidence="4">
    <location>
        <begin position="37"/>
        <end position="90"/>
    </location>
</feature>
<dbReference type="SMART" id="SM00530">
    <property type="entry name" value="HTH_XRE"/>
    <property type="match status" value="1"/>
</dbReference>
<dbReference type="PROSITE" id="PS50943">
    <property type="entry name" value="HTH_CROC1"/>
    <property type="match status" value="1"/>
</dbReference>
<dbReference type="NCBIfam" id="NF041265">
    <property type="entry name" value="NadS"/>
    <property type="match status" value="1"/>
</dbReference>
<proteinExistence type="predicted"/>
<sequence length="98" mass="10967">MDAKLFERLTESMTQMNEIIDGTREPSRETHVVAVQVKKIRQSTGLSQTGFAKLISVNVDTLRNWEQGRRQPTGPAKALLRAIERDPEHVLPALSGTN</sequence>
<dbReference type="Pfam" id="PF13560">
    <property type="entry name" value="HTH_31"/>
    <property type="match status" value="1"/>
</dbReference>
<dbReference type="PANTHER" id="PTHR36511:SF4">
    <property type="entry name" value="ANTITOXIN MQSA"/>
    <property type="match status" value="1"/>
</dbReference>
<keyword evidence="2" id="KW-0238">DNA-binding</keyword>
<dbReference type="RefSeq" id="WP_189758784.1">
    <property type="nucleotide sequence ID" value="NZ_CAWPOC010000230.1"/>
</dbReference>
<dbReference type="CDD" id="cd00093">
    <property type="entry name" value="HTH_XRE"/>
    <property type="match status" value="1"/>
</dbReference>
<accession>A0ABY9XJG3</accession>
<dbReference type="EMBL" id="CP133647">
    <property type="protein sequence ID" value="WNH02715.1"/>
    <property type="molecule type" value="Genomic_DNA"/>
</dbReference>
<evidence type="ECO:0000256" key="3">
    <source>
        <dbReference type="ARBA" id="ARBA00023163"/>
    </source>
</evidence>
<dbReference type="SUPFAM" id="SSF47413">
    <property type="entry name" value="lambda repressor-like DNA-binding domains"/>
    <property type="match status" value="1"/>
</dbReference>
<organism evidence="5 6">
    <name type="scientific">Xenorhabdus griffiniae</name>
    <dbReference type="NCBI Taxonomy" id="351672"/>
    <lineage>
        <taxon>Bacteria</taxon>
        <taxon>Pseudomonadati</taxon>
        <taxon>Pseudomonadota</taxon>
        <taxon>Gammaproteobacteria</taxon>
        <taxon>Enterobacterales</taxon>
        <taxon>Morganellaceae</taxon>
        <taxon>Xenorhabdus</taxon>
    </lineage>
</organism>
<protein>
    <submittedName>
        <fullName evidence="5">NadS family protein</fullName>
    </submittedName>
</protein>
<evidence type="ECO:0000256" key="2">
    <source>
        <dbReference type="ARBA" id="ARBA00023125"/>
    </source>
</evidence>
<evidence type="ECO:0000313" key="6">
    <source>
        <dbReference type="Proteomes" id="UP001300348"/>
    </source>
</evidence>
<dbReference type="InterPro" id="IPR001387">
    <property type="entry name" value="Cro/C1-type_HTH"/>
</dbReference>
<keyword evidence="3" id="KW-0804">Transcription</keyword>
<dbReference type="PANTHER" id="PTHR36511">
    <property type="entry name" value="MERR FAMILY BACTERIAL REGULATORY PROTEIN"/>
    <property type="match status" value="1"/>
</dbReference>
<reference evidence="5 6" key="1">
    <citation type="journal article" date="2023" name="Access Microbiol">
        <title>The genome of a steinernematid-associated Pseudomonas piscis bacterium encodes the biosynthesis of insect toxins.</title>
        <authorList>
            <person name="Awori R.M."/>
            <person name="Hendre P."/>
            <person name="Amugune N.O."/>
        </authorList>
    </citation>
    <scope>NUCLEOTIDE SEQUENCE [LARGE SCALE GENOMIC DNA]</scope>
    <source>
        <strain evidence="5 6">97</strain>
    </source>
</reference>
<evidence type="ECO:0000313" key="5">
    <source>
        <dbReference type="EMBL" id="WNH02715.1"/>
    </source>
</evidence>